<reference evidence="2 3" key="1">
    <citation type="journal article" date="2018" name="Syst. Appl. Microbiol.">
        <title>Pseudomonas silesiensis sp. nov. strain A3T isolated from a biological pesticide sewage treatment plant and analysis of the complete genome sequence.</title>
        <authorList>
            <person name="Kaminski M.A."/>
            <person name="Furmanczyk E.M."/>
            <person name="Sobczak A."/>
            <person name="Dziembowski A."/>
            <person name="Lipinski L."/>
        </authorList>
    </citation>
    <scope>NUCLEOTIDE SEQUENCE [LARGE SCALE GENOMIC DNA]</scope>
    <source>
        <strain evidence="2 3">A3</strain>
    </source>
</reference>
<keyword evidence="1" id="KW-0472">Membrane</keyword>
<evidence type="ECO:0000313" key="3">
    <source>
        <dbReference type="Proteomes" id="UP000078354"/>
    </source>
</evidence>
<dbReference type="STRING" id="1853130.PMA3_26435"/>
<keyword evidence="1" id="KW-1133">Transmembrane helix</keyword>
<dbReference type="AlphaFoldDB" id="A0A191Z0F2"/>
<gene>
    <name evidence="2" type="ORF">PMA3_26435</name>
</gene>
<feature type="transmembrane region" description="Helical" evidence="1">
    <location>
        <begin position="566"/>
        <end position="587"/>
    </location>
</feature>
<dbReference type="Proteomes" id="UP000078354">
    <property type="component" value="Chromosome"/>
</dbReference>
<dbReference type="RefSeq" id="WP_064679933.1">
    <property type="nucleotide sequence ID" value="NZ_CP014870.1"/>
</dbReference>
<protein>
    <submittedName>
        <fullName evidence="2">Uncharacterized protein</fullName>
    </submittedName>
</protein>
<keyword evidence="3" id="KW-1185">Reference proteome</keyword>
<name>A0A191Z0F2_9PSED</name>
<dbReference type="KEGG" id="psil:PMA3_26435"/>
<feature type="transmembrane region" description="Helical" evidence="1">
    <location>
        <begin position="503"/>
        <end position="520"/>
    </location>
</feature>
<evidence type="ECO:0000256" key="1">
    <source>
        <dbReference type="SAM" id="Phobius"/>
    </source>
</evidence>
<sequence length="601" mass="67832">MKDASIHRNFRLYSGAKNFLTGLTLLLIVEANASTSTELLSIDKAELIKKINSNEEIVNRRIDADALRSAIFEIASAPNTIESVNNENLKTPVKVSIKGSVIERNLYLATPNCSDEKICGEIKDFYTLFRPLELLFDNVIFDGTNDETAFTTQNKSTVFVGKDKTSMTLKINSSQFHGKVELDDVYLKPGSSFKHNTFHNDVTFFNSKFCDKCNIFGAAKTTNEPQVTIKNNNFNKAVLIINSEFDVHTDMSKNTFKSDLVLSHSYIRSTLSLNSNTFQGTARFNMINPPAIPYPWSWVNYERELSTIPIGSTLELRSSSFSETPIFQKVLIDKIIFKTLPVESITSPHLNESFQHLIAGKKTELSDGLTFIQSACNICDLSNIIVKGVVEFRHFAAGNILNLTASTFNDTIYLRGIITSKIMISDAKFNSRIFADWQAIFPVIIDTCSRDCTEQYLMLIDNFKQFDNLEAINELQYEIAAKDQSLSPFSGLIWGWGHRPSRAFFFGLLLFFIYTSLYLPQVPSSTKRRPVEDYVYRISIAAKFSYNCATKISFAWLNTSNYKFRIIACSESIVLKIIFVLFIISIAKSNPLISSIIGKIL</sequence>
<keyword evidence="1" id="KW-0812">Transmembrane</keyword>
<accession>A0A191Z0F2</accession>
<dbReference type="EMBL" id="CP014870">
    <property type="protein sequence ID" value="ANJ58499.1"/>
    <property type="molecule type" value="Genomic_DNA"/>
</dbReference>
<proteinExistence type="predicted"/>
<evidence type="ECO:0000313" key="2">
    <source>
        <dbReference type="EMBL" id="ANJ58499.1"/>
    </source>
</evidence>
<organism evidence="2 3">
    <name type="scientific">Pseudomonas silesiensis</name>
    <dbReference type="NCBI Taxonomy" id="1853130"/>
    <lineage>
        <taxon>Bacteria</taxon>
        <taxon>Pseudomonadati</taxon>
        <taxon>Pseudomonadota</taxon>
        <taxon>Gammaproteobacteria</taxon>
        <taxon>Pseudomonadales</taxon>
        <taxon>Pseudomonadaceae</taxon>
        <taxon>Pseudomonas</taxon>
    </lineage>
</organism>